<feature type="transmembrane region" description="Helical" evidence="1">
    <location>
        <begin position="12"/>
        <end position="30"/>
    </location>
</feature>
<dbReference type="AlphaFoldDB" id="A0A2U8GJ96"/>
<name>A0A2U8GJ96_PEDDU</name>
<accession>A0A2U8GJ96</accession>
<geneLocation type="chloroplast" evidence="2"/>
<keyword evidence="1" id="KW-1133">Transmembrane helix</keyword>
<keyword evidence="1" id="KW-0472">Membrane</keyword>
<sequence length="101" mass="12128">MTNFIIDKKIQNIFFIFVLLNIFTSLCFFFQKKDSIYNQFAMIHWIPRIKTCNHRSLLFRSCVGSAFQSHVFHEVKETEVPKREKNFQNSKRIIVDCSDFI</sequence>
<keyword evidence="1" id="KW-0812">Transmembrane</keyword>
<proteinExistence type="predicted"/>
<evidence type="ECO:0000256" key="1">
    <source>
        <dbReference type="SAM" id="Phobius"/>
    </source>
</evidence>
<keyword evidence="2" id="KW-0150">Chloroplast</keyword>
<dbReference type="EMBL" id="MF276979">
    <property type="protein sequence ID" value="AWI68370.1"/>
    <property type="molecule type" value="Genomic_DNA"/>
</dbReference>
<protein>
    <submittedName>
        <fullName evidence="2">Uncharacterized protein</fullName>
    </submittedName>
</protein>
<keyword evidence="2" id="KW-0934">Plastid</keyword>
<reference evidence="2" key="1">
    <citation type="journal article" date="2018" name="Am. J. Bot.">
        <title>Organellar phylogenomics inform systematics in the green algal family Hydrodictyaceae (Chlorophyceae) and provide clues to the complex evolutionary history of plastid genomes in the green algal tree of life.</title>
        <authorList>
            <person name="McManus H.A."/>
            <person name="Fucikova K."/>
            <person name="Lewis P.O."/>
            <person name="Lewis L.A."/>
            <person name="Karol K.G."/>
        </authorList>
    </citation>
    <scope>NUCLEOTIDE SEQUENCE</scope>
</reference>
<organism evidence="2">
    <name type="scientific">Pediastrum duplex</name>
    <name type="common">Green alga</name>
    <dbReference type="NCBI Taxonomy" id="3105"/>
    <lineage>
        <taxon>Eukaryota</taxon>
        <taxon>Viridiplantae</taxon>
        <taxon>Chlorophyta</taxon>
        <taxon>core chlorophytes</taxon>
        <taxon>Chlorophyceae</taxon>
        <taxon>CS clade</taxon>
        <taxon>Sphaeropleales</taxon>
        <taxon>Hydrodictyaceae</taxon>
        <taxon>Pediastrum</taxon>
    </lineage>
</organism>
<evidence type="ECO:0000313" key="2">
    <source>
        <dbReference type="EMBL" id="AWI68370.1"/>
    </source>
</evidence>